<reference evidence="6 7" key="1">
    <citation type="journal article" date="2017" name="Nature">
        <title>The Apostasia genome and the evolution of orchids.</title>
        <authorList>
            <person name="Zhang G.Q."/>
            <person name="Liu K.W."/>
            <person name="Li Z."/>
            <person name="Lohaus R."/>
            <person name="Hsiao Y.Y."/>
            <person name="Niu S.C."/>
            <person name="Wang J.Y."/>
            <person name="Lin Y.C."/>
            <person name="Xu Q."/>
            <person name="Chen L.J."/>
            <person name="Yoshida K."/>
            <person name="Fujiwara S."/>
            <person name="Wang Z.W."/>
            <person name="Zhang Y.Q."/>
            <person name="Mitsuda N."/>
            <person name="Wang M."/>
            <person name="Liu G.H."/>
            <person name="Pecoraro L."/>
            <person name="Huang H.X."/>
            <person name="Xiao X.J."/>
            <person name="Lin M."/>
            <person name="Wu X.Y."/>
            <person name="Wu W.L."/>
            <person name="Chen Y.Y."/>
            <person name="Chang S.B."/>
            <person name="Sakamoto S."/>
            <person name="Ohme-Takagi M."/>
            <person name="Yagi M."/>
            <person name="Zeng S.J."/>
            <person name="Shen C.Y."/>
            <person name="Yeh C.M."/>
            <person name="Luo Y.B."/>
            <person name="Tsai W.C."/>
            <person name="Van de Peer Y."/>
            <person name="Liu Z.J."/>
        </authorList>
    </citation>
    <scope>NUCLEOTIDE SEQUENCE [LARGE SCALE GENOMIC DNA]</scope>
    <source>
        <strain evidence="7">cv. Shenzhen</strain>
        <tissue evidence="6">Stem</tissue>
    </source>
</reference>
<organism evidence="6 7">
    <name type="scientific">Apostasia shenzhenica</name>
    <dbReference type="NCBI Taxonomy" id="1088818"/>
    <lineage>
        <taxon>Eukaryota</taxon>
        <taxon>Viridiplantae</taxon>
        <taxon>Streptophyta</taxon>
        <taxon>Embryophyta</taxon>
        <taxon>Tracheophyta</taxon>
        <taxon>Spermatophyta</taxon>
        <taxon>Magnoliopsida</taxon>
        <taxon>Liliopsida</taxon>
        <taxon>Asparagales</taxon>
        <taxon>Orchidaceae</taxon>
        <taxon>Apostasioideae</taxon>
        <taxon>Apostasia</taxon>
    </lineage>
</organism>
<evidence type="ECO:0000256" key="2">
    <source>
        <dbReference type="ARBA" id="ARBA00022763"/>
    </source>
</evidence>
<dbReference type="InterPro" id="IPR042121">
    <property type="entry name" value="MutL_C_regsub"/>
</dbReference>
<dbReference type="SUPFAM" id="SSF54211">
    <property type="entry name" value="Ribosomal protein S5 domain 2-like"/>
    <property type="match status" value="1"/>
</dbReference>
<dbReference type="InterPro" id="IPR020568">
    <property type="entry name" value="Ribosomal_Su5_D2-typ_SF"/>
</dbReference>
<sequence length="902" mass="100342">MEGQSKWPVIKAINKAVAHRICSGQVILDLSSAVKELVENSLDAGASNIEIILKEYGEEFFKVIDNGSGISPDNFQALARKHHTSKIMEFSDLHSLTTFGFRGEALSSLCALGNVTVETRSKNEALGTHLTFDHSGSVIEEKKTARQVGTSVIVEKLFCSLPVRNKEFSRNIRREYGKLTSLLNAYALMARGVRFLCTNITGKNSRSVVLKTQGNSSIKENVITVLGFNTFQCLEPLSLHLCESCTVEGFLSKPGYGSGRNMGDRQFFYINGRPVDMPKVSKLLNEVYRGSNSKQYPIAIMNFIMPTMSCDVNVSPDKRKVFISDEGSLLLLLRTEIEKMYAPHGCSYSINSSKNLSDEPALAFQDCKDVQNTQVTSSTLKSSSPEHKQLEKNSSFKQHVNNVSPMILQCCNQDTDQETGYSSDNDSPSGKDLSRSVCEITSQQLKSRDTVKTNANLDGQTHLRSKQSDTSSHSNLVQSSLNKFLAVSKRKHDDNCTMLSERTVLRDEKISCQIRKLNKEMNVSGSVRSFLSGLGDDLTKDEVDKSEMHHVANNVSNKVESPCSIPNKEHEQEEAALSSSETIVQASPSISLESKSGRISKACPPLEPCDLNNMIKPCSGPKYYSVVQFSVCDVRKRRNKRISRLSQAKSTVNRSQRCFSAATLSNVQIENIEGKEDSLAAAAIELARFFRKEDFRRMEVIGQFNLGFIIGKLDQDLFIVDQHAADEKYNFERLSQSTVLNLQPLLKPLRLELSPEEEVVASMNMEIIRKNGFVLMEDTHAPSGHHFLLKAVPFSKSMTFGAEDLKELIATLADSQGECSIVSSYKMDTADSICPSRVRAMFASRACRTSVMIGDPLTKSEMQKILDNLVDLRSPWNCPHGRPTMRHLVDLTTLQSRRLEDG</sequence>
<dbReference type="FunFam" id="3.30.1370.100:FF:000001">
    <property type="entry name" value="Mismatch repair endonuclease pms1, putative"/>
    <property type="match status" value="1"/>
</dbReference>
<dbReference type="CDD" id="cd16926">
    <property type="entry name" value="HATPase_MutL-MLH-PMS-like"/>
    <property type="match status" value="1"/>
</dbReference>
<dbReference type="GO" id="GO:0006298">
    <property type="term" value="P:mismatch repair"/>
    <property type="evidence" value="ECO:0007669"/>
    <property type="project" value="InterPro"/>
</dbReference>
<evidence type="ECO:0000313" key="6">
    <source>
        <dbReference type="EMBL" id="PKA52721.1"/>
    </source>
</evidence>
<dbReference type="Proteomes" id="UP000236161">
    <property type="component" value="Unassembled WGS sequence"/>
</dbReference>
<dbReference type="PANTHER" id="PTHR10073:SF52">
    <property type="entry name" value="MISMATCH REPAIR ENDONUCLEASE PMS2"/>
    <property type="match status" value="1"/>
</dbReference>
<comment type="similarity">
    <text evidence="1">Belongs to the DNA mismatch repair MutL/HexB family.</text>
</comment>
<proteinExistence type="inferred from homology"/>
<evidence type="ECO:0000256" key="3">
    <source>
        <dbReference type="SAM" id="MobiDB-lite"/>
    </source>
</evidence>
<dbReference type="Pfam" id="PF13589">
    <property type="entry name" value="HATPase_c_3"/>
    <property type="match status" value="1"/>
</dbReference>
<dbReference type="GO" id="GO:0016887">
    <property type="term" value="F:ATP hydrolysis activity"/>
    <property type="evidence" value="ECO:0007669"/>
    <property type="project" value="InterPro"/>
</dbReference>
<feature type="domain" description="DNA mismatch repair protein S5" evidence="5">
    <location>
        <begin position="222"/>
        <end position="342"/>
    </location>
</feature>
<dbReference type="NCBIfam" id="TIGR00585">
    <property type="entry name" value="mutl"/>
    <property type="match status" value="1"/>
</dbReference>
<evidence type="ECO:0000259" key="5">
    <source>
        <dbReference type="SMART" id="SM01340"/>
    </source>
</evidence>
<dbReference type="SMART" id="SM01340">
    <property type="entry name" value="DNA_mis_repair"/>
    <property type="match status" value="1"/>
</dbReference>
<name>A0A2I0AAZ4_9ASPA</name>
<dbReference type="STRING" id="1088818.A0A2I0AAZ4"/>
<dbReference type="PROSITE" id="PS00058">
    <property type="entry name" value="DNA_MISMATCH_REPAIR_1"/>
    <property type="match status" value="1"/>
</dbReference>
<dbReference type="InterPro" id="IPR036890">
    <property type="entry name" value="HATPase_C_sf"/>
</dbReference>
<protein>
    <submittedName>
        <fullName evidence="6">DNA mismatch repair protein PMS1</fullName>
    </submittedName>
</protein>
<dbReference type="SMART" id="SM00853">
    <property type="entry name" value="MutL_C"/>
    <property type="match status" value="1"/>
</dbReference>
<feature type="compositionally biased region" description="Polar residues" evidence="3">
    <location>
        <begin position="415"/>
        <end position="428"/>
    </location>
</feature>
<dbReference type="GO" id="GO:0140664">
    <property type="term" value="F:ATP-dependent DNA damage sensor activity"/>
    <property type="evidence" value="ECO:0007669"/>
    <property type="project" value="InterPro"/>
</dbReference>
<dbReference type="InterPro" id="IPR037198">
    <property type="entry name" value="MutL_C_sf"/>
</dbReference>
<feature type="region of interest" description="Disordered" evidence="3">
    <location>
        <begin position="415"/>
        <end position="436"/>
    </location>
</feature>
<dbReference type="AlphaFoldDB" id="A0A2I0AAZ4"/>
<dbReference type="Gene3D" id="3.30.230.10">
    <property type="match status" value="1"/>
</dbReference>
<dbReference type="Pfam" id="PF01119">
    <property type="entry name" value="DNA_mis_repair"/>
    <property type="match status" value="1"/>
</dbReference>
<dbReference type="Gene3D" id="3.30.1540.20">
    <property type="entry name" value="MutL, C-terminal domain, dimerisation subdomain"/>
    <property type="match status" value="1"/>
</dbReference>
<dbReference type="GO" id="GO:0030983">
    <property type="term" value="F:mismatched DNA binding"/>
    <property type="evidence" value="ECO:0007669"/>
    <property type="project" value="InterPro"/>
</dbReference>
<dbReference type="FunFam" id="3.30.230.10:FF:000054">
    <property type="entry name" value="DNA mismatch repair protein PMS1"/>
    <property type="match status" value="1"/>
</dbReference>
<dbReference type="InterPro" id="IPR013507">
    <property type="entry name" value="DNA_mismatch_S5_2-like"/>
</dbReference>
<dbReference type="Gene3D" id="3.30.1370.100">
    <property type="entry name" value="MutL, C-terminal domain, regulatory subdomain"/>
    <property type="match status" value="1"/>
</dbReference>
<gene>
    <name evidence="6" type="primary">PMS1</name>
    <name evidence="6" type="ORF">AXF42_Ash001702</name>
</gene>
<evidence type="ECO:0000259" key="4">
    <source>
        <dbReference type="SMART" id="SM00853"/>
    </source>
</evidence>
<dbReference type="EMBL" id="KZ452001">
    <property type="protein sequence ID" value="PKA52721.1"/>
    <property type="molecule type" value="Genomic_DNA"/>
</dbReference>
<dbReference type="GO" id="GO:0005524">
    <property type="term" value="F:ATP binding"/>
    <property type="evidence" value="ECO:0007669"/>
    <property type="project" value="InterPro"/>
</dbReference>
<dbReference type="InterPro" id="IPR014790">
    <property type="entry name" value="MutL_C"/>
</dbReference>
<dbReference type="SUPFAM" id="SSF55874">
    <property type="entry name" value="ATPase domain of HSP90 chaperone/DNA topoisomerase II/histidine kinase"/>
    <property type="match status" value="1"/>
</dbReference>
<dbReference type="CDD" id="cd03484">
    <property type="entry name" value="MutL_Trans_hPMS_2_like"/>
    <property type="match status" value="1"/>
</dbReference>
<dbReference type="InterPro" id="IPR002099">
    <property type="entry name" value="MutL/Mlh/PMS"/>
</dbReference>
<dbReference type="PANTHER" id="PTHR10073">
    <property type="entry name" value="DNA MISMATCH REPAIR PROTEIN MLH, PMS, MUTL"/>
    <property type="match status" value="1"/>
</dbReference>
<accession>A0A2I0AAZ4</accession>
<dbReference type="InterPro" id="IPR038973">
    <property type="entry name" value="MutL/Mlh/Pms-like"/>
</dbReference>
<feature type="domain" description="MutL C-terminal dimerisation" evidence="4">
    <location>
        <begin position="700"/>
        <end position="857"/>
    </location>
</feature>
<evidence type="ECO:0000313" key="7">
    <source>
        <dbReference type="Proteomes" id="UP000236161"/>
    </source>
</evidence>
<dbReference type="InterPro" id="IPR042120">
    <property type="entry name" value="MutL_C_dimsub"/>
</dbReference>
<dbReference type="Pfam" id="PF08676">
    <property type="entry name" value="MutL_C"/>
    <property type="match status" value="1"/>
</dbReference>
<keyword evidence="7" id="KW-1185">Reference proteome</keyword>
<dbReference type="InterPro" id="IPR014762">
    <property type="entry name" value="DNA_mismatch_repair_CS"/>
</dbReference>
<dbReference type="SUPFAM" id="SSF118116">
    <property type="entry name" value="DNA mismatch repair protein MutL"/>
    <property type="match status" value="1"/>
</dbReference>
<evidence type="ECO:0000256" key="1">
    <source>
        <dbReference type="ARBA" id="ARBA00006082"/>
    </source>
</evidence>
<dbReference type="OrthoDB" id="10254304at2759"/>
<keyword evidence="2" id="KW-0227">DNA damage</keyword>
<dbReference type="GO" id="GO:0032389">
    <property type="term" value="C:MutLalpha complex"/>
    <property type="evidence" value="ECO:0007669"/>
    <property type="project" value="TreeGrafter"/>
</dbReference>
<dbReference type="Gene3D" id="3.30.565.10">
    <property type="entry name" value="Histidine kinase-like ATPase, C-terminal domain"/>
    <property type="match status" value="1"/>
</dbReference>
<dbReference type="FunFam" id="3.30.565.10:FF:000014">
    <property type="entry name" value="Mismatch repair endonuclease pms1, putative"/>
    <property type="match status" value="1"/>
</dbReference>
<dbReference type="InterPro" id="IPR014721">
    <property type="entry name" value="Ribsml_uS5_D2-typ_fold_subgr"/>
</dbReference>